<sequence>MHLRPSWLLDIPRLYSPTQGIPRLLHPWVGIDVSSTVASQPGDQNSPFYLKYDTVHTGTPGWSLHFTQTDTTGPTNKIAYVSGATAGTWTHLVGTFDATTDTGRLYVNGSLAATVTGVTPWASTGPFTVGSAKYNGAVSDYFPGTVSDVQAWNYNLDADQVTALYDQIP</sequence>
<dbReference type="SUPFAM" id="SSF49899">
    <property type="entry name" value="Concanavalin A-like lectins/glucanases"/>
    <property type="match status" value="1"/>
</dbReference>
<organism evidence="4 5">
    <name type="scientific">Streptomyces murinus</name>
    <dbReference type="NCBI Taxonomy" id="33900"/>
    <lineage>
        <taxon>Bacteria</taxon>
        <taxon>Bacillati</taxon>
        <taxon>Actinomycetota</taxon>
        <taxon>Actinomycetes</taxon>
        <taxon>Kitasatosporales</taxon>
        <taxon>Streptomycetaceae</taxon>
        <taxon>Streptomyces</taxon>
    </lineage>
</organism>
<comment type="caution">
    <text evidence="4">The sequence shown here is derived from an EMBL/GenBank/DDBJ whole genome shotgun (WGS) entry which is preliminary data.</text>
</comment>
<keyword evidence="5" id="KW-1185">Reference proteome</keyword>
<evidence type="ECO:0000313" key="5">
    <source>
        <dbReference type="Proteomes" id="UP000577386"/>
    </source>
</evidence>
<dbReference type="SMART" id="SM00560">
    <property type="entry name" value="LamGL"/>
    <property type="match status" value="1"/>
</dbReference>
<evidence type="ECO:0000259" key="3">
    <source>
        <dbReference type="SMART" id="SM00560"/>
    </source>
</evidence>
<evidence type="ECO:0000256" key="1">
    <source>
        <dbReference type="ARBA" id="ARBA00022729"/>
    </source>
</evidence>
<dbReference type="InterPro" id="IPR013320">
    <property type="entry name" value="ConA-like_dom_sf"/>
</dbReference>
<keyword evidence="1" id="KW-0732">Signal</keyword>
<dbReference type="AlphaFoldDB" id="A0A7W3NTC2"/>
<evidence type="ECO:0000313" key="4">
    <source>
        <dbReference type="EMBL" id="MBA9056359.1"/>
    </source>
</evidence>
<reference evidence="4 5" key="1">
    <citation type="submission" date="2020-08" db="EMBL/GenBank/DDBJ databases">
        <title>Sequencing the genomes of 1000 actinobacteria strains.</title>
        <authorList>
            <person name="Klenk H.-P."/>
        </authorList>
    </citation>
    <scope>NUCLEOTIDE SEQUENCE [LARGE SCALE GENOMIC DNA]</scope>
    <source>
        <strain evidence="4 5">DSM 41827</strain>
    </source>
</reference>
<feature type="domain" description="LamG-like jellyroll fold" evidence="3">
    <location>
        <begin position="25"/>
        <end position="159"/>
    </location>
</feature>
<dbReference type="InterPro" id="IPR006558">
    <property type="entry name" value="LamG-like"/>
</dbReference>
<dbReference type="GeneID" id="93976826"/>
<proteinExistence type="predicted"/>
<dbReference type="EMBL" id="JACJIJ010000002">
    <property type="protein sequence ID" value="MBA9056359.1"/>
    <property type="molecule type" value="Genomic_DNA"/>
</dbReference>
<dbReference type="Gene3D" id="2.60.120.200">
    <property type="match status" value="1"/>
</dbReference>
<protein>
    <recommendedName>
        <fullName evidence="3">LamG-like jellyroll fold domain-containing protein</fullName>
    </recommendedName>
</protein>
<dbReference type="Proteomes" id="UP000577386">
    <property type="component" value="Unassembled WGS sequence"/>
</dbReference>
<evidence type="ECO:0000256" key="2">
    <source>
        <dbReference type="ARBA" id="ARBA00023157"/>
    </source>
</evidence>
<name>A0A7W3NTC2_STRMR</name>
<dbReference type="Pfam" id="PF13385">
    <property type="entry name" value="Laminin_G_3"/>
    <property type="match status" value="1"/>
</dbReference>
<gene>
    <name evidence="4" type="ORF">HDA42_005537</name>
</gene>
<dbReference type="RefSeq" id="WP_182776856.1">
    <property type="nucleotide sequence ID" value="NZ_BAAAHW010000047.1"/>
</dbReference>
<keyword evidence="2" id="KW-1015">Disulfide bond</keyword>
<accession>A0A7W3NTC2</accession>